<reference evidence="3" key="1">
    <citation type="journal article" date="2019" name="Int. J. Syst. Evol. Microbiol.">
        <title>The Global Catalogue of Microorganisms (GCM) 10K type strain sequencing project: providing services to taxonomists for standard genome sequencing and annotation.</title>
        <authorList>
            <consortium name="The Broad Institute Genomics Platform"/>
            <consortium name="The Broad Institute Genome Sequencing Center for Infectious Disease"/>
            <person name="Wu L."/>
            <person name="Ma J."/>
        </authorList>
    </citation>
    <scope>NUCLEOTIDE SEQUENCE [LARGE SCALE GENOMIC DNA]</scope>
    <source>
        <strain evidence="3">CGMCC 4.7248</strain>
    </source>
</reference>
<organism evidence="2 3">
    <name type="scientific">Streptomyces bullii</name>
    <dbReference type="NCBI Taxonomy" id="349910"/>
    <lineage>
        <taxon>Bacteria</taxon>
        <taxon>Bacillati</taxon>
        <taxon>Actinomycetota</taxon>
        <taxon>Actinomycetes</taxon>
        <taxon>Kitasatosporales</taxon>
        <taxon>Streptomycetaceae</taxon>
        <taxon>Streptomyces</taxon>
    </lineage>
</organism>
<keyword evidence="3" id="KW-1185">Reference proteome</keyword>
<feature type="coiled-coil region" evidence="1">
    <location>
        <begin position="264"/>
        <end position="298"/>
    </location>
</feature>
<protein>
    <recommendedName>
        <fullName evidence="4">N-acetylmuramoyl-L-alanine amidase</fullName>
    </recommendedName>
</protein>
<dbReference type="EMBL" id="JBHSNY010000004">
    <property type="protein sequence ID" value="MFC5634747.1"/>
    <property type="molecule type" value="Genomic_DNA"/>
</dbReference>
<accession>A0ABW0UNK4</accession>
<evidence type="ECO:0000313" key="3">
    <source>
        <dbReference type="Proteomes" id="UP001596154"/>
    </source>
</evidence>
<evidence type="ECO:0000313" key="2">
    <source>
        <dbReference type="EMBL" id="MFC5634747.1"/>
    </source>
</evidence>
<name>A0ABW0UNK4_9ACTN</name>
<dbReference type="RefSeq" id="WP_381020883.1">
    <property type="nucleotide sequence ID" value="NZ_JBHSNY010000004.1"/>
</dbReference>
<gene>
    <name evidence="2" type="ORF">ACFPZJ_13350</name>
</gene>
<proteinExistence type="predicted"/>
<keyword evidence="1" id="KW-0175">Coiled coil</keyword>
<comment type="caution">
    <text evidence="2">The sequence shown here is derived from an EMBL/GenBank/DDBJ whole genome shotgun (WGS) entry which is preliminary data.</text>
</comment>
<evidence type="ECO:0008006" key="4">
    <source>
        <dbReference type="Google" id="ProtNLM"/>
    </source>
</evidence>
<evidence type="ECO:0000256" key="1">
    <source>
        <dbReference type="SAM" id="Coils"/>
    </source>
</evidence>
<dbReference type="Proteomes" id="UP001596154">
    <property type="component" value="Unassembled WGS sequence"/>
</dbReference>
<sequence>MARTGPQKIPGASQAYFYGDGRYSGSAMEVNCGVVHTTEGRSLPSYNGGAMAPTVTGVPDIKARRIRWYQHYDVDESARALANKLGGVETNTANVFQIELVGTCDAKKSTVWDGKRAGVDYIYWPGAEDWALAEVAWLVRWLHDYHDVPLTCVKDWLAYGKDPRRPGVTPASYGASPARMPMSAWRSFTGWCGHQHVPENDHGDPGSMNFARVIQIAKGDSIQEEDVPLTNDDVRKIWLSDGFVANPNQATAKDNPYIAPATGLRNIESVVRRTEAKLAALQETNDKLVQAVATLAANVGDLDPAAIVAELKAAIENVTIRLDADGAS</sequence>